<dbReference type="AlphaFoldDB" id="A0A6N4DTD4"/>
<evidence type="ECO:0000313" key="9">
    <source>
        <dbReference type="Proteomes" id="UP000250928"/>
    </source>
</evidence>
<protein>
    <submittedName>
        <fullName evidence="8">TolC family protein</fullName>
    </submittedName>
</protein>
<reference evidence="8 9" key="1">
    <citation type="submission" date="2018-01" db="EMBL/GenBank/DDBJ databases">
        <title>Novel co-symbiosis in the lucinid bivalve Phacoides pectinatus.</title>
        <authorList>
            <person name="Lim S.J."/>
            <person name="Davis B.G."/>
            <person name="Gill D.E."/>
            <person name="Engel A.S."/>
            <person name="Anderson L.C."/>
            <person name="Campbell B.J."/>
        </authorList>
    </citation>
    <scope>NUCLEOTIDE SEQUENCE [LARGE SCALE GENOMIC DNA]</scope>
    <source>
        <strain evidence="8">N3_P5</strain>
    </source>
</reference>
<keyword evidence="5" id="KW-0812">Transmembrane</keyword>
<keyword evidence="3" id="KW-0813">Transport</keyword>
<dbReference type="PANTHER" id="PTHR30026:SF20">
    <property type="entry name" value="OUTER MEMBRANE PROTEIN TOLC"/>
    <property type="match status" value="1"/>
</dbReference>
<evidence type="ECO:0000256" key="3">
    <source>
        <dbReference type="ARBA" id="ARBA00022448"/>
    </source>
</evidence>
<dbReference type="GO" id="GO:1990281">
    <property type="term" value="C:efflux pump complex"/>
    <property type="evidence" value="ECO:0007669"/>
    <property type="project" value="TreeGrafter"/>
</dbReference>
<comment type="subcellular location">
    <subcellularLocation>
        <location evidence="1">Cell outer membrane</location>
    </subcellularLocation>
</comment>
<keyword evidence="6" id="KW-0472">Membrane</keyword>
<keyword evidence="7" id="KW-0998">Cell outer membrane</keyword>
<dbReference type="GO" id="GO:0015562">
    <property type="term" value="F:efflux transmembrane transporter activity"/>
    <property type="evidence" value="ECO:0007669"/>
    <property type="project" value="InterPro"/>
</dbReference>
<dbReference type="Gene3D" id="1.20.1600.10">
    <property type="entry name" value="Outer membrane efflux proteins (OEP)"/>
    <property type="match status" value="1"/>
</dbReference>
<sequence length="462" mass="51142">MRRRASPATSGRGVNSDGRLSMRARFARLAGAGVIALCVIAPETALSADSIPLPEPLTLAAALAQADAMHPELARQQALLDRAGAHQREIEARGAAHLSLEANLRAVEPSYKATDLSSNDSSLRLRLRKRLYDFGRSDALASAADADRLGREWDYLDARQQRRLEIMSRFFDVLLADLQYMRDNEVMTMTFLRWDKARQRNELGQLSDIEVLELESLFQQERGNVAQTRNQQRAARARLANSLNRPGQLSSDLVAPTLPVLERVGGELEELTEAALADNPRLKALRARVEGAGQQLKGARAGDGPVIHGEIEAAAYNKVTGTRDPLSAGLVFELPLSSGGAVEAEVARNRALLAERRAELALAEMEVRQAVLDLWLELDALRVRREEMIALGGYRELYLDRSRARYELEIQSDLGDAQARLVDYKLRKAEIEFATSLAWARLDALTGRLIDPVATGMHEEQR</sequence>
<accession>A0A6N4DTD4</accession>
<evidence type="ECO:0000256" key="4">
    <source>
        <dbReference type="ARBA" id="ARBA00022452"/>
    </source>
</evidence>
<evidence type="ECO:0000256" key="7">
    <source>
        <dbReference type="ARBA" id="ARBA00023237"/>
    </source>
</evidence>
<evidence type="ECO:0000256" key="2">
    <source>
        <dbReference type="ARBA" id="ARBA00007613"/>
    </source>
</evidence>
<dbReference type="SUPFAM" id="SSF56954">
    <property type="entry name" value="Outer membrane efflux proteins (OEP)"/>
    <property type="match status" value="1"/>
</dbReference>
<dbReference type="GO" id="GO:0009279">
    <property type="term" value="C:cell outer membrane"/>
    <property type="evidence" value="ECO:0007669"/>
    <property type="project" value="UniProtKB-SubCell"/>
</dbReference>
<dbReference type="InterPro" id="IPR003423">
    <property type="entry name" value="OMP_efflux"/>
</dbReference>
<dbReference type="Proteomes" id="UP000250928">
    <property type="component" value="Unassembled WGS sequence"/>
</dbReference>
<name>A0A6N4DTD4_9GAMM</name>
<evidence type="ECO:0000256" key="1">
    <source>
        <dbReference type="ARBA" id="ARBA00004442"/>
    </source>
</evidence>
<comment type="caution">
    <text evidence="8">The sequence shown here is derived from an EMBL/GenBank/DDBJ whole genome shotgun (WGS) entry which is preliminary data.</text>
</comment>
<keyword evidence="4" id="KW-1134">Transmembrane beta strand</keyword>
<evidence type="ECO:0000313" key="8">
    <source>
        <dbReference type="EMBL" id="PUE01263.1"/>
    </source>
</evidence>
<dbReference type="InterPro" id="IPR051906">
    <property type="entry name" value="TolC-like"/>
</dbReference>
<dbReference type="PANTHER" id="PTHR30026">
    <property type="entry name" value="OUTER MEMBRANE PROTEIN TOLC"/>
    <property type="match status" value="1"/>
</dbReference>
<evidence type="ECO:0000256" key="6">
    <source>
        <dbReference type="ARBA" id="ARBA00023136"/>
    </source>
</evidence>
<dbReference type="Pfam" id="PF02321">
    <property type="entry name" value="OEP"/>
    <property type="match status" value="1"/>
</dbReference>
<dbReference type="GO" id="GO:0015288">
    <property type="term" value="F:porin activity"/>
    <property type="evidence" value="ECO:0007669"/>
    <property type="project" value="TreeGrafter"/>
</dbReference>
<comment type="similarity">
    <text evidence="2">Belongs to the outer membrane factor (OMF) (TC 1.B.17) family.</text>
</comment>
<organism evidence="8 9">
    <name type="scientific">Candidatus Sedimenticola endophacoides</name>
    <dbReference type="NCBI Taxonomy" id="2548426"/>
    <lineage>
        <taxon>Bacteria</taxon>
        <taxon>Pseudomonadati</taxon>
        <taxon>Pseudomonadota</taxon>
        <taxon>Gammaproteobacteria</taxon>
        <taxon>Chromatiales</taxon>
        <taxon>Sedimenticolaceae</taxon>
        <taxon>Sedimenticola</taxon>
    </lineage>
</organism>
<evidence type="ECO:0000256" key="5">
    <source>
        <dbReference type="ARBA" id="ARBA00022692"/>
    </source>
</evidence>
<gene>
    <name evidence="8" type="ORF">C3L24_08290</name>
</gene>
<proteinExistence type="inferred from homology"/>
<dbReference type="EMBL" id="PQCO01000204">
    <property type="protein sequence ID" value="PUE01263.1"/>
    <property type="molecule type" value="Genomic_DNA"/>
</dbReference>